<dbReference type="PROSITE" id="PS50111">
    <property type="entry name" value="CHEMOTAXIS_TRANSDUC_2"/>
    <property type="match status" value="1"/>
</dbReference>
<dbReference type="Gene3D" id="1.10.287.950">
    <property type="entry name" value="Methyl-accepting chemotaxis protein"/>
    <property type="match status" value="1"/>
</dbReference>
<dbReference type="GO" id="GO:0016020">
    <property type="term" value="C:membrane"/>
    <property type="evidence" value="ECO:0007669"/>
    <property type="project" value="InterPro"/>
</dbReference>
<dbReference type="SMART" id="SM00304">
    <property type="entry name" value="HAMP"/>
    <property type="match status" value="1"/>
</dbReference>
<evidence type="ECO:0000256" key="2">
    <source>
        <dbReference type="ARBA" id="ARBA00029447"/>
    </source>
</evidence>
<feature type="transmembrane region" description="Helical" evidence="4">
    <location>
        <begin position="193"/>
        <end position="215"/>
    </location>
</feature>
<dbReference type="GO" id="GO:0007165">
    <property type="term" value="P:signal transduction"/>
    <property type="evidence" value="ECO:0007669"/>
    <property type="project" value="UniProtKB-KW"/>
</dbReference>
<dbReference type="InterPro" id="IPR003660">
    <property type="entry name" value="HAMP_dom"/>
</dbReference>
<dbReference type="GO" id="GO:0006935">
    <property type="term" value="P:chemotaxis"/>
    <property type="evidence" value="ECO:0007669"/>
    <property type="project" value="InterPro"/>
</dbReference>
<evidence type="ECO:0000313" key="8">
    <source>
        <dbReference type="Proteomes" id="UP000190973"/>
    </source>
</evidence>
<accession>A0A1S8RRL2</accession>
<dbReference type="GO" id="GO:0004888">
    <property type="term" value="F:transmembrane signaling receptor activity"/>
    <property type="evidence" value="ECO:0007669"/>
    <property type="project" value="InterPro"/>
</dbReference>
<dbReference type="EMBL" id="LZZI01000135">
    <property type="protein sequence ID" value="OOM55830.1"/>
    <property type="molecule type" value="Genomic_DNA"/>
</dbReference>
<organism evidence="7 8">
    <name type="scientific">Clostridium beijerinckii</name>
    <name type="common">Clostridium MP</name>
    <dbReference type="NCBI Taxonomy" id="1520"/>
    <lineage>
        <taxon>Bacteria</taxon>
        <taxon>Bacillati</taxon>
        <taxon>Bacillota</taxon>
        <taxon>Clostridia</taxon>
        <taxon>Eubacteriales</taxon>
        <taxon>Clostridiaceae</taxon>
        <taxon>Clostridium</taxon>
    </lineage>
</organism>
<dbReference type="PRINTS" id="PR00260">
    <property type="entry name" value="CHEMTRNSDUCR"/>
</dbReference>
<dbReference type="InterPro" id="IPR004090">
    <property type="entry name" value="Chemotax_Me-accpt_rcpt"/>
</dbReference>
<dbReference type="InterPro" id="IPR004089">
    <property type="entry name" value="MCPsignal_dom"/>
</dbReference>
<keyword evidence="1 3" id="KW-0807">Transducer</keyword>
<dbReference type="Pfam" id="PF00015">
    <property type="entry name" value="MCPsignal"/>
    <property type="match status" value="1"/>
</dbReference>
<dbReference type="AlphaFoldDB" id="A0A1S8RRL2"/>
<dbReference type="PANTHER" id="PTHR32089:SF112">
    <property type="entry name" value="LYSOZYME-LIKE PROTEIN-RELATED"/>
    <property type="match status" value="1"/>
</dbReference>
<evidence type="ECO:0000256" key="3">
    <source>
        <dbReference type="PROSITE-ProRule" id="PRU00284"/>
    </source>
</evidence>
<reference evidence="7 8" key="1">
    <citation type="submission" date="2016-05" db="EMBL/GenBank/DDBJ databases">
        <title>Microbial solvent formation.</title>
        <authorList>
            <person name="Poehlein A."/>
            <person name="Montoya Solano J.D."/>
            <person name="Flitsch S."/>
            <person name="Krabben P."/>
            <person name="Duerre P."/>
            <person name="Daniel R."/>
        </authorList>
    </citation>
    <scope>NUCLEOTIDE SEQUENCE [LARGE SCALE GENOMIC DNA]</scope>
    <source>
        <strain evidence="7 8">DSM 53</strain>
    </source>
</reference>
<feature type="domain" description="HAMP" evidence="6">
    <location>
        <begin position="215"/>
        <end position="267"/>
    </location>
</feature>
<dbReference type="Proteomes" id="UP000190973">
    <property type="component" value="Unassembled WGS sequence"/>
</dbReference>
<gene>
    <name evidence="7" type="primary">mcpB_15</name>
    <name evidence="7" type="ORF">CLBCK_44470</name>
</gene>
<evidence type="ECO:0000259" key="5">
    <source>
        <dbReference type="PROSITE" id="PS50111"/>
    </source>
</evidence>
<proteinExistence type="inferred from homology"/>
<evidence type="ECO:0000256" key="4">
    <source>
        <dbReference type="SAM" id="Phobius"/>
    </source>
</evidence>
<sequence length="573" mass="62960">MFKRINNLKIASKLVLLFTFVSIFTGIVGFLGIHNMDKLNNNTKLMYEYNFRSIQTLDEIKQNYLIIRGNLIALAYNEEMDISQKDNNVKEVQALLNNNSKLLESYKNELIAEHEKDTFTKIENSAKDYSYVAKKIYTFALDGNNKSAMGEVSKGTAVRESLFQSLDEIISMNINEADTNSQNNMITYNSSKIIVIVITIFIFIASIIIGILLSISISKELRKIIDFSKALGEGDLTKEIDIKYNDEIGEVANALNKSKENIKVLISQMVGSSGDISAASEELSATAEEVSSKMQMVNDSTEQITKGVQDLSATTEEVSASAEEIANATSELNNKANKSFKSASEIKKRAEEIKQKAIQNIEDGNKIYEENKMNILKAIDEGKIVQDVKIMADSIGEIAAQTNLLALNAAIEAARAGEMGKGFAVVADEVRSLAEQSSNAVASIQGMVHRVQNAFDNLSESGQEVLDYIENSVKPSYELLKNTGIQYEKDAEFVNNIASDIASSSEQMKEVINQINFALESLSATAVESATSSEEILVSINEVTLAIEEVAKSSQSQAETAETLGELSQKFSI</sequence>
<dbReference type="Pfam" id="PF12729">
    <property type="entry name" value="4HB_MCP_1"/>
    <property type="match status" value="1"/>
</dbReference>
<protein>
    <submittedName>
        <fullName evidence="7">Methyl-accepting chemotaxis protein McpB</fullName>
    </submittedName>
</protein>
<evidence type="ECO:0000256" key="1">
    <source>
        <dbReference type="ARBA" id="ARBA00023224"/>
    </source>
</evidence>
<evidence type="ECO:0000313" key="7">
    <source>
        <dbReference type="EMBL" id="OOM55830.1"/>
    </source>
</evidence>
<name>A0A1S8RRL2_CLOBE</name>
<dbReference type="SUPFAM" id="SSF58104">
    <property type="entry name" value="Methyl-accepting chemotaxis protein (MCP) signaling domain"/>
    <property type="match status" value="1"/>
</dbReference>
<dbReference type="RefSeq" id="WP_077840655.1">
    <property type="nucleotide sequence ID" value="NZ_JABTAE010000001.1"/>
</dbReference>
<dbReference type="Gene3D" id="6.10.340.10">
    <property type="match status" value="1"/>
</dbReference>
<comment type="caution">
    <text evidence="7">The sequence shown here is derived from an EMBL/GenBank/DDBJ whole genome shotgun (WGS) entry which is preliminary data.</text>
</comment>
<dbReference type="CDD" id="cd06225">
    <property type="entry name" value="HAMP"/>
    <property type="match status" value="1"/>
</dbReference>
<feature type="domain" description="Methyl-accepting transducer" evidence="5">
    <location>
        <begin position="279"/>
        <end position="537"/>
    </location>
</feature>
<feature type="transmembrane region" description="Helical" evidence="4">
    <location>
        <begin position="12"/>
        <end position="33"/>
    </location>
</feature>
<dbReference type="PANTHER" id="PTHR32089">
    <property type="entry name" value="METHYL-ACCEPTING CHEMOTAXIS PROTEIN MCPB"/>
    <property type="match status" value="1"/>
</dbReference>
<keyword evidence="4" id="KW-0812">Transmembrane</keyword>
<dbReference type="InterPro" id="IPR024478">
    <property type="entry name" value="HlyB_4HB_MCP"/>
</dbReference>
<keyword evidence="4" id="KW-0472">Membrane</keyword>
<comment type="similarity">
    <text evidence="2">Belongs to the methyl-accepting chemotaxis (MCP) protein family.</text>
</comment>
<dbReference type="PROSITE" id="PS50885">
    <property type="entry name" value="HAMP"/>
    <property type="match status" value="1"/>
</dbReference>
<dbReference type="Pfam" id="PF00672">
    <property type="entry name" value="HAMP"/>
    <property type="match status" value="1"/>
</dbReference>
<keyword evidence="4" id="KW-1133">Transmembrane helix</keyword>
<evidence type="ECO:0000259" key="6">
    <source>
        <dbReference type="PROSITE" id="PS50885"/>
    </source>
</evidence>
<dbReference type="SMART" id="SM00283">
    <property type="entry name" value="MA"/>
    <property type="match status" value="1"/>
</dbReference>